<dbReference type="InterPro" id="IPR007197">
    <property type="entry name" value="rSAM"/>
</dbReference>
<proteinExistence type="predicted"/>
<evidence type="ECO:0000256" key="2">
    <source>
        <dbReference type="ARBA" id="ARBA00022485"/>
    </source>
</evidence>
<name>A0AAW6TKZ4_9FLAO</name>
<dbReference type="NCBIfam" id="TIGR04085">
    <property type="entry name" value="rSAM_more_4Fe4S"/>
    <property type="match status" value="1"/>
</dbReference>
<keyword evidence="9" id="KW-1185">Reference proteome</keyword>
<protein>
    <submittedName>
        <fullName evidence="8">Radical SAM protein</fullName>
    </submittedName>
</protein>
<comment type="caution">
    <text evidence="8">The sequence shown here is derived from an EMBL/GenBank/DDBJ whole genome shotgun (WGS) entry which is preliminary data.</text>
</comment>
<dbReference type="PANTHER" id="PTHR43787:SF3">
    <property type="entry name" value="ARYLSULFATASE REGULATORY PROTEIN"/>
    <property type="match status" value="1"/>
</dbReference>
<dbReference type="InterPro" id="IPR023885">
    <property type="entry name" value="4Fe4S-binding_SPASM_dom"/>
</dbReference>
<dbReference type="PANTHER" id="PTHR43787">
    <property type="entry name" value="FEMO COFACTOR BIOSYNTHESIS PROTEIN NIFB-RELATED"/>
    <property type="match status" value="1"/>
</dbReference>
<evidence type="ECO:0000313" key="9">
    <source>
        <dbReference type="Proteomes" id="UP001228643"/>
    </source>
</evidence>
<dbReference type="SFLD" id="SFLDG01067">
    <property type="entry name" value="SPASM/twitch_domain_containing"/>
    <property type="match status" value="1"/>
</dbReference>
<dbReference type="GO" id="GO:0051539">
    <property type="term" value="F:4 iron, 4 sulfur cluster binding"/>
    <property type="evidence" value="ECO:0007669"/>
    <property type="project" value="UniProtKB-KW"/>
</dbReference>
<evidence type="ECO:0000256" key="5">
    <source>
        <dbReference type="ARBA" id="ARBA00023004"/>
    </source>
</evidence>
<sequence length="416" mass="47793">MLLDTDVYKDLQESNFKELDAEIVSLLQENQIIVNKEEDEFLTVVTENEIGRNGVNILSMTIQPSANCQLGCHYCAQNHSKDYAKDDVIEKYIERILHFLDLDKVERYTGINITWYGGEPLTGLTSIKKTTEKLLEICKERDLSYSATMITNGLSLKDKIFQDLVTNYKIRDYQITIDGTAETHDKRRITKEGNSTFDIIINNIIACTKTEAYQSKKGGISIRINIDQTNHMFVDPLLDYIVEKGINEYVSVSFAPIVDWGGNDAGKIGLSNKDFAEKEIDWLMKCYDNKIKFSNLLPKRTYYACMVERQDSEVFDAFGNVFTCWEFPYTDTYATDEHKIGNLFDDPSTFNTNATLRDWPEVVKSGDTWCKECTHLPVCGGSCPKSWYEGTPACPEFKFNYKEKLLLDYYTRNNND</sequence>
<accession>A0AAW6TKZ4</accession>
<evidence type="ECO:0000256" key="6">
    <source>
        <dbReference type="ARBA" id="ARBA00023014"/>
    </source>
</evidence>
<keyword evidence="5" id="KW-0408">Iron</keyword>
<dbReference type="GO" id="GO:0046872">
    <property type="term" value="F:metal ion binding"/>
    <property type="evidence" value="ECO:0007669"/>
    <property type="project" value="UniProtKB-KW"/>
</dbReference>
<comment type="cofactor">
    <cofactor evidence="1">
        <name>[4Fe-4S] cluster</name>
        <dbReference type="ChEBI" id="CHEBI:49883"/>
    </cofactor>
</comment>
<reference evidence="8 9" key="1">
    <citation type="submission" date="2023-04" db="EMBL/GenBank/DDBJ databases">
        <title>Two novel species of Flavobacterium.</title>
        <authorList>
            <person name="Liu Q."/>
            <person name="Xin Y.-H."/>
        </authorList>
    </citation>
    <scope>NUCLEOTIDE SEQUENCE [LARGE SCALE GENOMIC DNA]</scope>
    <source>
        <strain evidence="8 9">LB2P87</strain>
    </source>
</reference>
<dbReference type="Pfam" id="PF04055">
    <property type="entry name" value="Radical_SAM"/>
    <property type="match status" value="1"/>
</dbReference>
<dbReference type="InterPro" id="IPR013785">
    <property type="entry name" value="Aldolase_TIM"/>
</dbReference>
<dbReference type="InterPro" id="IPR058240">
    <property type="entry name" value="rSAM_sf"/>
</dbReference>
<dbReference type="EMBL" id="JASCRY010000003">
    <property type="protein sequence ID" value="MDI5950262.1"/>
    <property type="molecule type" value="Genomic_DNA"/>
</dbReference>
<feature type="domain" description="Radical SAM core" evidence="7">
    <location>
        <begin position="63"/>
        <end position="208"/>
    </location>
</feature>
<dbReference type="GO" id="GO:0003824">
    <property type="term" value="F:catalytic activity"/>
    <property type="evidence" value="ECO:0007669"/>
    <property type="project" value="InterPro"/>
</dbReference>
<keyword evidence="4" id="KW-0479">Metal-binding</keyword>
<dbReference type="SFLD" id="SFLDS00029">
    <property type="entry name" value="Radical_SAM"/>
    <property type="match status" value="1"/>
</dbReference>
<dbReference type="Proteomes" id="UP001228643">
    <property type="component" value="Unassembled WGS sequence"/>
</dbReference>
<dbReference type="AlphaFoldDB" id="A0AAW6TKZ4"/>
<dbReference type="SUPFAM" id="SSF102114">
    <property type="entry name" value="Radical SAM enzymes"/>
    <property type="match status" value="1"/>
</dbReference>
<keyword evidence="2" id="KW-0004">4Fe-4S</keyword>
<evidence type="ECO:0000256" key="4">
    <source>
        <dbReference type="ARBA" id="ARBA00022723"/>
    </source>
</evidence>
<gene>
    <name evidence="8" type="ORF">QLS97_11445</name>
</gene>
<evidence type="ECO:0000256" key="3">
    <source>
        <dbReference type="ARBA" id="ARBA00022691"/>
    </source>
</evidence>
<organism evidence="8 9">
    <name type="scientific">Flavobacterium yafengii</name>
    <dbReference type="NCBI Taxonomy" id="3041253"/>
    <lineage>
        <taxon>Bacteria</taxon>
        <taxon>Pseudomonadati</taxon>
        <taxon>Bacteroidota</taxon>
        <taxon>Flavobacteriia</taxon>
        <taxon>Flavobacteriales</taxon>
        <taxon>Flavobacteriaceae</taxon>
        <taxon>Flavobacterium</taxon>
    </lineage>
</organism>
<keyword evidence="3" id="KW-0949">S-adenosyl-L-methionine</keyword>
<dbReference type="CDD" id="cd01335">
    <property type="entry name" value="Radical_SAM"/>
    <property type="match status" value="1"/>
</dbReference>
<evidence type="ECO:0000256" key="1">
    <source>
        <dbReference type="ARBA" id="ARBA00001966"/>
    </source>
</evidence>
<dbReference type="RefSeq" id="WP_282716799.1">
    <property type="nucleotide sequence ID" value="NZ_JASCRX010000004.1"/>
</dbReference>
<evidence type="ECO:0000259" key="7">
    <source>
        <dbReference type="Pfam" id="PF04055"/>
    </source>
</evidence>
<keyword evidence="6" id="KW-0411">Iron-sulfur</keyword>
<evidence type="ECO:0000313" key="8">
    <source>
        <dbReference type="EMBL" id="MDI5950262.1"/>
    </source>
</evidence>
<dbReference type="Gene3D" id="3.20.20.70">
    <property type="entry name" value="Aldolase class I"/>
    <property type="match status" value="1"/>
</dbReference>